<dbReference type="AlphaFoldDB" id="J0GVT4"/>
<feature type="transmembrane region" description="Helical" evidence="1">
    <location>
        <begin position="23"/>
        <end position="50"/>
    </location>
</feature>
<dbReference type="RefSeq" id="WP_003595188.1">
    <property type="nucleotide sequence ID" value="NZ_JH719382.1"/>
</dbReference>
<dbReference type="HOGENOM" id="CLU_2082968_0_0_5"/>
<reference evidence="2 3" key="1">
    <citation type="submission" date="2012-02" db="EMBL/GenBank/DDBJ databases">
        <title>Improved High-Quality Draft Sequence of Rhizobium leguminosarum bv. trifolii WSM597.</title>
        <authorList>
            <consortium name="US DOE Joint Genome Institute"/>
            <person name="Lucas S."/>
            <person name="Han J."/>
            <person name="Lapidus A."/>
            <person name="Cheng J.-F."/>
            <person name="Goodwin L."/>
            <person name="Pitluck S."/>
            <person name="Peters L."/>
            <person name="Ovchinnikova G."/>
            <person name="Held B."/>
            <person name="Detter J.C."/>
            <person name="Han C."/>
            <person name="Tapia R."/>
            <person name="Land M."/>
            <person name="Hauser L."/>
            <person name="Kyrpides N."/>
            <person name="Ivanova N."/>
            <person name="Pagani I."/>
            <person name="Brau L."/>
            <person name="Yates R."/>
            <person name="O'Hara G."/>
            <person name="Rui T."/>
            <person name="Howieson J."/>
            <person name="Reeve W."/>
            <person name="Woyke T."/>
        </authorList>
    </citation>
    <scope>NUCLEOTIDE SEQUENCE [LARGE SCALE GENOMIC DNA]</scope>
    <source>
        <strain evidence="2 3">WSM597</strain>
    </source>
</reference>
<protein>
    <recommendedName>
        <fullName evidence="4">Transmembrane protein</fullName>
    </recommendedName>
</protein>
<evidence type="ECO:0000313" key="3">
    <source>
        <dbReference type="Proteomes" id="UP000005092"/>
    </source>
</evidence>
<dbReference type="Proteomes" id="UP000005092">
    <property type="component" value="Unassembled WGS sequence"/>
</dbReference>
<evidence type="ECO:0008006" key="4">
    <source>
        <dbReference type="Google" id="ProtNLM"/>
    </source>
</evidence>
<dbReference type="EMBL" id="JH719382">
    <property type="protein sequence ID" value="EJB01715.1"/>
    <property type="molecule type" value="Genomic_DNA"/>
</dbReference>
<feature type="transmembrane region" description="Helical" evidence="1">
    <location>
        <begin position="70"/>
        <end position="103"/>
    </location>
</feature>
<keyword evidence="1" id="KW-0812">Transmembrane</keyword>
<organism evidence="2 3">
    <name type="scientific">Rhizobium leguminosarum bv. trifolii WSM597</name>
    <dbReference type="NCBI Taxonomy" id="754764"/>
    <lineage>
        <taxon>Bacteria</taxon>
        <taxon>Pseudomonadati</taxon>
        <taxon>Pseudomonadota</taxon>
        <taxon>Alphaproteobacteria</taxon>
        <taxon>Hyphomicrobiales</taxon>
        <taxon>Rhizobiaceae</taxon>
        <taxon>Rhizobium/Agrobacterium group</taxon>
        <taxon>Rhizobium</taxon>
    </lineage>
</organism>
<evidence type="ECO:0000256" key="1">
    <source>
        <dbReference type="SAM" id="Phobius"/>
    </source>
</evidence>
<gene>
    <name evidence="2" type="ORF">Rleg9DRAFT_0453</name>
</gene>
<name>J0GVT4_RHILT</name>
<keyword evidence="1" id="KW-0472">Membrane</keyword>
<keyword evidence="1" id="KW-1133">Transmembrane helix</keyword>
<accession>J0GVT4</accession>
<proteinExistence type="predicted"/>
<evidence type="ECO:0000313" key="2">
    <source>
        <dbReference type="EMBL" id="EJB01715.1"/>
    </source>
</evidence>
<sequence length="127" mass="14322">MLGFDEMSKFWHRITYYRHRSELWALGLAMKVPLLAMLPIGIVLGFWWVIAPLPIVFPIILLLENLGHFGAMAFLGIPASLVLLLAAPWFFGWYGIAVCLMFGRFTSARAKEKALAESIHAYRANAV</sequence>